<dbReference type="OrthoDB" id="2680049at2759"/>
<reference evidence="1" key="1">
    <citation type="journal article" date="2020" name="New Phytol.">
        <title>Comparative genomics reveals dynamic genome evolution in host specialist ectomycorrhizal fungi.</title>
        <authorList>
            <person name="Lofgren L.A."/>
            <person name="Nguyen N.H."/>
            <person name="Vilgalys R."/>
            <person name="Ruytinx J."/>
            <person name="Liao H.L."/>
            <person name="Branco S."/>
            <person name="Kuo A."/>
            <person name="LaButti K."/>
            <person name="Lipzen A."/>
            <person name="Andreopoulos W."/>
            <person name="Pangilinan J."/>
            <person name="Riley R."/>
            <person name="Hundley H."/>
            <person name="Na H."/>
            <person name="Barry K."/>
            <person name="Grigoriev I.V."/>
            <person name="Stajich J.E."/>
            <person name="Kennedy P.G."/>
        </authorList>
    </citation>
    <scope>NUCLEOTIDE SEQUENCE</scope>
    <source>
        <strain evidence="1">FC423</strain>
    </source>
</reference>
<dbReference type="AlphaFoldDB" id="A0A9P7JWV0"/>
<dbReference type="RefSeq" id="XP_041295737.1">
    <property type="nucleotide sequence ID" value="XM_041436519.1"/>
</dbReference>
<dbReference type="GeneID" id="64698778"/>
<proteinExistence type="predicted"/>
<sequence>MVHQPSRRRTRPINSQYLPRSVFISTWISTAMLLAIFDISKAVENGVGITPELNPSSGSISLALRKPLRSFSRMLITKRTRITYT</sequence>
<dbReference type="Proteomes" id="UP000823399">
    <property type="component" value="Unassembled WGS sequence"/>
</dbReference>
<protein>
    <submittedName>
        <fullName evidence="1">Uncharacterized protein</fullName>
    </submittedName>
</protein>
<evidence type="ECO:0000313" key="1">
    <source>
        <dbReference type="EMBL" id="KAG2113179.1"/>
    </source>
</evidence>
<keyword evidence="2" id="KW-1185">Reference proteome</keyword>
<accession>A0A9P7JWV0</accession>
<evidence type="ECO:0000313" key="2">
    <source>
        <dbReference type="Proteomes" id="UP000823399"/>
    </source>
</evidence>
<organism evidence="1 2">
    <name type="scientific">Suillus discolor</name>
    <dbReference type="NCBI Taxonomy" id="1912936"/>
    <lineage>
        <taxon>Eukaryota</taxon>
        <taxon>Fungi</taxon>
        <taxon>Dikarya</taxon>
        <taxon>Basidiomycota</taxon>
        <taxon>Agaricomycotina</taxon>
        <taxon>Agaricomycetes</taxon>
        <taxon>Agaricomycetidae</taxon>
        <taxon>Boletales</taxon>
        <taxon>Suillineae</taxon>
        <taxon>Suillaceae</taxon>
        <taxon>Suillus</taxon>
    </lineage>
</organism>
<dbReference type="EMBL" id="JABBWM010000013">
    <property type="protein sequence ID" value="KAG2113179.1"/>
    <property type="molecule type" value="Genomic_DNA"/>
</dbReference>
<name>A0A9P7JWV0_9AGAM</name>
<gene>
    <name evidence="1" type="ORF">F5147DRAFT_683077</name>
</gene>
<comment type="caution">
    <text evidence="1">The sequence shown here is derived from an EMBL/GenBank/DDBJ whole genome shotgun (WGS) entry which is preliminary data.</text>
</comment>